<evidence type="ECO:0008006" key="5">
    <source>
        <dbReference type="Google" id="ProtNLM"/>
    </source>
</evidence>
<reference evidence="3" key="1">
    <citation type="journal article" date="2018" name="DNA Res.">
        <title>Multiple hybrid de novo genome assembly of finger millet, an orphan allotetraploid crop.</title>
        <authorList>
            <person name="Hatakeyama M."/>
            <person name="Aluri S."/>
            <person name="Balachadran M.T."/>
            <person name="Sivarajan S.R."/>
            <person name="Patrignani A."/>
            <person name="Gruter S."/>
            <person name="Poveda L."/>
            <person name="Shimizu-Inatsugi R."/>
            <person name="Baeten J."/>
            <person name="Francoijs K.J."/>
            <person name="Nataraja K.N."/>
            <person name="Reddy Y.A.N."/>
            <person name="Phadnis S."/>
            <person name="Ravikumar R.L."/>
            <person name="Schlapbach R."/>
            <person name="Sreeman S.M."/>
            <person name="Shimizu K.K."/>
        </authorList>
    </citation>
    <scope>NUCLEOTIDE SEQUENCE</scope>
</reference>
<evidence type="ECO:0000313" key="4">
    <source>
        <dbReference type="Proteomes" id="UP001054889"/>
    </source>
</evidence>
<keyword evidence="1 2" id="KW-0732">Signal</keyword>
<feature type="chain" id="PRO_5043898938" description="Pistil-specific extensin-like protein" evidence="2">
    <location>
        <begin position="32"/>
        <end position="173"/>
    </location>
</feature>
<proteinExistence type="predicted"/>
<reference evidence="3" key="2">
    <citation type="submission" date="2021-12" db="EMBL/GenBank/DDBJ databases">
        <title>Resequencing data analysis of finger millet.</title>
        <authorList>
            <person name="Hatakeyama M."/>
            <person name="Aluri S."/>
            <person name="Balachadran M.T."/>
            <person name="Sivarajan S.R."/>
            <person name="Poveda L."/>
            <person name="Shimizu-Inatsugi R."/>
            <person name="Schlapbach R."/>
            <person name="Sreeman S.M."/>
            <person name="Shimizu K.K."/>
        </authorList>
    </citation>
    <scope>NUCLEOTIDE SEQUENCE</scope>
</reference>
<evidence type="ECO:0000313" key="3">
    <source>
        <dbReference type="EMBL" id="GJM93265.1"/>
    </source>
</evidence>
<accession>A0AAV5C587</accession>
<dbReference type="Pfam" id="PF01190">
    <property type="entry name" value="Pollen_Ole_e_1"/>
    <property type="match status" value="1"/>
</dbReference>
<dbReference type="Proteomes" id="UP001054889">
    <property type="component" value="Unassembled WGS sequence"/>
</dbReference>
<dbReference type="PANTHER" id="PTHR33470:SF52">
    <property type="entry name" value="OS01G0725900 PROTEIN"/>
    <property type="match status" value="1"/>
</dbReference>
<dbReference type="AlphaFoldDB" id="A0AAV5C587"/>
<protein>
    <recommendedName>
        <fullName evidence="5">Pistil-specific extensin-like protein</fullName>
    </recommendedName>
</protein>
<organism evidence="3 4">
    <name type="scientific">Eleusine coracana subsp. coracana</name>
    <dbReference type="NCBI Taxonomy" id="191504"/>
    <lineage>
        <taxon>Eukaryota</taxon>
        <taxon>Viridiplantae</taxon>
        <taxon>Streptophyta</taxon>
        <taxon>Embryophyta</taxon>
        <taxon>Tracheophyta</taxon>
        <taxon>Spermatophyta</taxon>
        <taxon>Magnoliopsida</taxon>
        <taxon>Liliopsida</taxon>
        <taxon>Poales</taxon>
        <taxon>Poaceae</taxon>
        <taxon>PACMAD clade</taxon>
        <taxon>Chloridoideae</taxon>
        <taxon>Cynodonteae</taxon>
        <taxon>Eleusininae</taxon>
        <taxon>Eleusine</taxon>
    </lineage>
</organism>
<keyword evidence="4" id="KW-1185">Reference proteome</keyword>
<dbReference type="PANTHER" id="PTHR33470">
    <property type="entry name" value="OS01G0164075 PROTEIN"/>
    <property type="match status" value="1"/>
</dbReference>
<dbReference type="EMBL" id="BQKI01000004">
    <property type="protein sequence ID" value="GJM93265.1"/>
    <property type="molecule type" value="Genomic_DNA"/>
</dbReference>
<evidence type="ECO:0000256" key="1">
    <source>
        <dbReference type="ARBA" id="ARBA00022729"/>
    </source>
</evidence>
<gene>
    <name evidence="3" type="primary">ga09810</name>
    <name evidence="3" type="ORF">PR202_ga09810</name>
</gene>
<feature type="signal peptide" evidence="2">
    <location>
        <begin position="1"/>
        <end position="31"/>
    </location>
</feature>
<evidence type="ECO:0000256" key="2">
    <source>
        <dbReference type="SAM" id="SignalP"/>
    </source>
</evidence>
<dbReference type="GO" id="GO:0071944">
    <property type="term" value="C:cell periphery"/>
    <property type="evidence" value="ECO:0007669"/>
    <property type="project" value="TreeGrafter"/>
</dbReference>
<name>A0AAV5C587_ELECO</name>
<sequence>MAAYWLSRCLLIWSLALVVLCMSSLPSTVSAMGGQIPKPPPDLNFTIGVEGVVWCKGCRYPGYNKSVDASPLPKAQALLRCRRGDWQLSLWSTTDAEGYFLIQTDKQVTPYTSKDCKVYVQRSPLRGCSVPVAPARKKGSPIKFRRFVPLSDELQARYTAGNFTFAPENPAKC</sequence>
<comment type="caution">
    <text evidence="3">The sequence shown here is derived from an EMBL/GenBank/DDBJ whole genome shotgun (WGS) entry which is preliminary data.</text>
</comment>